<gene>
    <name evidence="2" type="ORF">ACH4WX_33285</name>
</gene>
<dbReference type="InterPro" id="IPR027417">
    <property type="entry name" value="P-loop_NTPase"/>
</dbReference>
<dbReference type="Proteomes" id="UP001611263">
    <property type="component" value="Unassembled WGS sequence"/>
</dbReference>
<dbReference type="SUPFAM" id="SSF52540">
    <property type="entry name" value="P-loop containing nucleoside triphosphate hydrolases"/>
    <property type="match status" value="1"/>
</dbReference>
<comment type="caution">
    <text evidence="2">The sequence shown here is derived from an EMBL/GenBank/DDBJ whole genome shotgun (WGS) entry which is preliminary data.</text>
</comment>
<dbReference type="Gene3D" id="3.40.50.300">
    <property type="entry name" value="P-loop containing nucleotide triphosphate hydrolases"/>
    <property type="match status" value="1"/>
</dbReference>
<dbReference type="RefSeq" id="WP_081876020.1">
    <property type="nucleotide sequence ID" value="NZ_JBIRUQ010000027.1"/>
</dbReference>
<evidence type="ECO:0000313" key="3">
    <source>
        <dbReference type="Proteomes" id="UP001611263"/>
    </source>
</evidence>
<reference evidence="2 3" key="1">
    <citation type="submission" date="2024-10" db="EMBL/GenBank/DDBJ databases">
        <title>The Natural Products Discovery Center: Release of the First 8490 Sequenced Strains for Exploring Actinobacteria Biosynthetic Diversity.</title>
        <authorList>
            <person name="Kalkreuter E."/>
            <person name="Kautsar S.A."/>
            <person name="Yang D."/>
            <person name="Bader C.D."/>
            <person name="Teijaro C.N."/>
            <person name="Fluegel L."/>
            <person name="Davis C.M."/>
            <person name="Simpson J.R."/>
            <person name="Lauterbach L."/>
            <person name="Steele A.D."/>
            <person name="Gui C."/>
            <person name="Meng S."/>
            <person name="Li G."/>
            <person name="Viehrig K."/>
            <person name="Ye F."/>
            <person name="Su P."/>
            <person name="Kiefer A.F."/>
            <person name="Nichols A."/>
            <person name="Cepeda A.J."/>
            <person name="Yan W."/>
            <person name="Fan B."/>
            <person name="Jiang Y."/>
            <person name="Adhikari A."/>
            <person name="Zheng C.-J."/>
            <person name="Schuster L."/>
            <person name="Cowan T.M."/>
            <person name="Smanski M.J."/>
            <person name="Chevrette M.G."/>
            <person name="De Carvalho L.P.S."/>
            <person name="Shen B."/>
        </authorList>
    </citation>
    <scope>NUCLEOTIDE SEQUENCE [LARGE SCALE GENOMIC DNA]</scope>
    <source>
        <strain evidence="2 3">NPDC020568</strain>
    </source>
</reference>
<protein>
    <submittedName>
        <fullName evidence="2">AAA family ATPase</fullName>
    </submittedName>
</protein>
<sequence>MRMSKIRLKNFQSFGPTPTEIELSQLTFILGPNGAGKTATLVALARLGLP</sequence>
<name>A0ABW7TX33_9NOCA</name>
<dbReference type="Pfam" id="PF13476">
    <property type="entry name" value="AAA_23"/>
    <property type="match status" value="1"/>
</dbReference>
<feature type="domain" description="Rad50/SbcC-type AAA" evidence="1">
    <location>
        <begin position="5"/>
        <end position="44"/>
    </location>
</feature>
<dbReference type="InterPro" id="IPR038729">
    <property type="entry name" value="Rad50/SbcC_AAA"/>
</dbReference>
<evidence type="ECO:0000259" key="1">
    <source>
        <dbReference type="Pfam" id="PF13476"/>
    </source>
</evidence>
<dbReference type="EMBL" id="JBIRUQ010000027">
    <property type="protein sequence ID" value="MFI1465603.1"/>
    <property type="molecule type" value="Genomic_DNA"/>
</dbReference>
<organism evidence="2 3">
    <name type="scientific">Nocardia carnea</name>
    <dbReference type="NCBI Taxonomy" id="37328"/>
    <lineage>
        <taxon>Bacteria</taxon>
        <taxon>Bacillati</taxon>
        <taxon>Actinomycetota</taxon>
        <taxon>Actinomycetes</taxon>
        <taxon>Mycobacteriales</taxon>
        <taxon>Nocardiaceae</taxon>
        <taxon>Nocardia</taxon>
    </lineage>
</organism>
<evidence type="ECO:0000313" key="2">
    <source>
        <dbReference type="EMBL" id="MFI1465603.1"/>
    </source>
</evidence>
<accession>A0ABW7TX33</accession>
<keyword evidence="3" id="KW-1185">Reference proteome</keyword>
<proteinExistence type="predicted"/>